<protein>
    <submittedName>
        <fullName evidence="3">Uncharacterized protein LOC136076221</fullName>
    </submittedName>
</protein>
<proteinExistence type="predicted"/>
<reference evidence="3" key="2">
    <citation type="submission" date="2025-08" db="UniProtKB">
        <authorList>
            <consortium name="RefSeq"/>
        </authorList>
    </citation>
    <scope>IDENTIFICATION</scope>
</reference>
<name>A0ABM4BA49_HYDVU</name>
<evidence type="ECO:0000259" key="1">
    <source>
        <dbReference type="Pfam" id="PF05699"/>
    </source>
</evidence>
<dbReference type="PANTHER" id="PTHR47611">
    <property type="entry name" value="HAT DIMERISATION DOMAIN, C-TERMINAL"/>
    <property type="match status" value="1"/>
</dbReference>
<reference evidence="2" key="1">
    <citation type="submission" date="2025-05" db="UniProtKB">
        <authorList>
            <consortium name="RefSeq"/>
        </authorList>
    </citation>
    <scope>NUCLEOTIDE SEQUENCE [LARGE SCALE GENOMIC DNA]</scope>
</reference>
<dbReference type="InterPro" id="IPR012337">
    <property type="entry name" value="RNaseH-like_sf"/>
</dbReference>
<dbReference type="InterPro" id="IPR008906">
    <property type="entry name" value="HATC_C_dom"/>
</dbReference>
<dbReference type="Proteomes" id="UP001652625">
    <property type="component" value="Chromosome 02"/>
</dbReference>
<sequence length="201" mass="22963">MHWLSCFLDPSFRNFAFIPNVTTADKRFKRDLLNDVDQWLLAEMQPAATQIARKAAGEELMEQGVQLQLEAPAKKRRTDPFDELRTMQSTRDRPQTQDAQLHNEATVLQETCQHELSSYKSLRVTAACKNPLTFWNDNAADYPILAATSRRLYCISASSAQSERDFSSVGHSITDTRLQLSPANVEAIELVRWGMRNDMFH</sequence>
<dbReference type="Pfam" id="PF05699">
    <property type="entry name" value="Dimer_Tnp_hAT"/>
    <property type="match status" value="1"/>
</dbReference>
<evidence type="ECO:0000313" key="2">
    <source>
        <dbReference type="Proteomes" id="UP001652625"/>
    </source>
</evidence>
<dbReference type="RefSeq" id="XP_065645768.1">
    <property type="nucleotide sequence ID" value="XM_065789696.1"/>
</dbReference>
<gene>
    <name evidence="3" type="primary">LOC136076221</name>
</gene>
<accession>A0ABM4BA49</accession>
<dbReference type="PANTHER" id="PTHR47611:SF1">
    <property type="entry name" value="CCHC-TYPE DOMAIN-CONTAINING PROTEIN"/>
    <property type="match status" value="1"/>
</dbReference>
<organism evidence="2 3">
    <name type="scientific">Hydra vulgaris</name>
    <name type="common">Hydra</name>
    <name type="synonym">Hydra attenuata</name>
    <dbReference type="NCBI Taxonomy" id="6087"/>
    <lineage>
        <taxon>Eukaryota</taxon>
        <taxon>Metazoa</taxon>
        <taxon>Cnidaria</taxon>
        <taxon>Hydrozoa</taxon>
        <taxon>Hydroidolina</taxon>
        <taxon>Anthoathecata</taxon>
        <taxon>Aplanulata</taxon>
        <taxon>Hydridae</taxon>
        <taxon>Hydra</taxon>
    </lineage>
</organism>
<evidence type="ECO:0000313" key="3">
    <source>
        <dbReference type="RefSeq" id="XP_065645768.1"/>
    </source>
</evidence>
<keyword evidence="2" id="KW-1185">Reference proteome</keyword>
<feature type="domain" description="HAT C-terminal dimerisation" evidence="1">
    <location>
        <begin position="116"/>
        <end position="190"/>
    </location>
</feature>
<dbReference type="GeneID" id="136076221"/>
<dbReference type="SUPFAM" id="SSF53098">
    <property type="entry name" value="Ribonuclease H-like"/>
    <property type="match status" value="1"/>
</dbReference>